<accession>A0A1I4ZTX9</accession>
<dbReference type="AlphaFoldDB" id="A0A1I4ZTX9"/>
<reference evidence="3 4" key="1">
    <citation type="submission" date="2016-10" db="EMBL/GenBank/DDBJ databases">
        <authorList>
            <person name="de Groot N.N."/>
        </authorList>
    </citation>
    <scope>NUCLEOTIDE SEQUENCE [LARGE SCALE GENOMIC DNA]</scope>
    <source>
        <strain evidence="2 4">NLAE-zl-C202</strain>
        <strain evidence="1 3">NLAE-zl-G339</strain>
    </source>
</reference>
<organism evidence="2 4">
    <name type="scientific">Bacteroides xylanisolvens</name>
    <dbReference type="NCBI Taxonomy" id="371601"/>
    <lineage>
        <taxon>Bacteria</taxon>
        <taxon>Pseudomonadati</taxon>
        <taxon>Bacteroidota</taxon>
        <taxon>Bacteroidia</taxon>
        <taxon>Bacteroidales</taxon>
        <taxon>Bacteroidaceae</taxon>
        <taxon>Bacteroides</taxon>
    </lineage>
</organism>
<dbReference type="EMBL" id="FNRP01000007">
    <property type="protein sequence ID" value="SEA50524.1"/>
    <property type="molecule type" value="Genomic_DNA"/>
</dbReference>
<evidence type="ECO:0000313" key="2">
    <source>
        <dbReference type="EMBL" id="SFN53460.1"/>
    </source>
</evidence>
<dbReference type="EMBL" id="FOUM01000037">
    <property type="protein sequence ID" value="SFN53460.1"/>
    <property type="molecule type" value="Genomic_DNA"/>
</dbReference>
<name>A0A1I4ZTX9_9BACE</name>
<proteinExistence type="predicted"/>
<dbReference type="Proteomes" id="UP000183040">
    <property type="component" value="Unassembled WGS sequence"/>
</dbReference>
<evidence type="ECO:0000313" key="3">
    <source>
        <dbReference type="Proteomes" id="UP000183040"/>
    </source>
</evidence>
<dbReference type="Proteomes" id="UP000183766">
    <property type="component" value="Unassembled WGS sequence"/>
</dbReference>
<evidence type="ECO:0000313" key="4">
    <source>
        <dbReference type="Proteomes" id="UP000183766"/>
    </source>
</evidence>
<gene>
    <name evidence="1" type="ORF">SAMN04487924_107120</name>
    <name evidence="2" type="ORF">SAMN05216250_13727</name>
</gene>
<protein>
    <submittedName>
        <fullName evidence="2">Uncharacterized protein</fullName>
    </submittedName>
</protein>
<evidence type="ECO:0000313" key="1">
    <source>
        <dbReference type="EMBL" id="SEA50524.1"/>
    </source>
</evidence>
<sequence>MSTDITTRKRMSKYKESKTNTNVEIIRWESYMITYICVIEQLIKNRMIC</sequence>